<dbReference type="Pfam" id="PF00753">
    <property type="entry name" value="Lactamase_B"/>
    <property type="match status" value="1"/>
</dbReference>
<feature type="domain" description="Metallo-beta-lactamase" evidence="1">
    <location>
        <begin position="16"/>
        <end position="230"/>
    </location>
</feature>
<comment type="caution">
    <text evidence="2">The sequence shown here is derived from an EMBL/GenBank/DDBJ whole genome shotgun (WGS) entry which is preliminary data.</text>
</comment>
<dbReference type="GeneID" id="68615488"/>
<dbReference type="InterPro" id="IPR001279">
    <property type="entry name" value="Metallo-B-lactamas"/>
</dbReference>
<dbReference type="AlphaFoldDB" id="A0AAV3UIF1"/>
<dbReference type="SUPFAM" id="SSF56281">
    <property type="entry name" value="Metallo-hydrolase/oxidoreductase"/>
    <property type="match status" value="1"/>
</dbReference>
<proteinExistence type="predicted"/>
<dbReference type="Proteomes" id="UP001501729">
    <property type="component" value="Unassembled WGS sequence"/>
</dbReference>
<dbReference type="InterPro" id="IPR050662">
    <property type="entry name" value="Sec-metab_biosynth-thioest"/>
</dbReference>
<keyword evidence="3" id="KW-1185">Reference proteome</keyword>
<dbReference type="PANTHER" id="PTHR23131">
    <property type="entry name" value="ENDORIBONUCLEASE LACTB2"/>
    <property type="match status" value="1"/>
</dbReference>
<protein>
    <submittedName>
        <fullName evidence="2">MBL fold metallo-hydrolase</fullName>
    </submittedName>
</protein>
<dbReference type="EMBL" id="BAABKX010000009">
    <property type="protein sequence ID" value="GAA5051756.1"/>
    <property type="molecule type" value="Genomic_DNA"/>
</dbReference>
<evidence type="ECO:0000259" key="1">
    <source>
        <dbReference type="SMART" id="SM00849"/>
    </source>
</evidence>
<dbReference type="RefSeq" id="WP_227777371.1">
    <property type="nucleotide sequence ID" value="NZ_BAABKX010000009.1"/>
</dbReference>
<reference evidence="2 3" key="1">
    <citation type="journal article" date="2019" name="Int. J. Syst. Evol. Microbiol.">
        <title>The Global Catalogue of Microorganisms (GCM) 10K type strain sequencing project: providing services to taxonomists for standard genome sequencing and annotation.</title>
        <authorList>
            <consortium name="The Broad Institute Genomics Platform"/>
            <consortium name="The Broad Institute Genome Sequencing Center for Infectious Disease"/>
            <person name="Wu L."/>
            <person name="Ma J."/>
        </authorList>
    </citation>
    <scope>NUCLEOTIDE SEQUENCE [LARGE SCALE GENOMIC DNA]</scope>
    <source>
        <strain evidence="2 3">JCM 17504</strain>
    </source>
</reference>
<dbReference type="InterPro" id="IPR036866">
    <property type="entry name" value="RibonucZ/Hydroxyglut_hydro"/>
</dbReference>
<organism evidence="2 3">
    <name type="scientific">Haladaptatus pallidirubidus</name>
    <dbReference type="NCBI Taxonomy" id="1008152"/>
    <lineage>
        <taxon>Archaea</taxon>
        <taxon>Methanobacteriati</taxon>
        <taxon>Methanobacteriota</taxon>
        <taxon>Stenosarchaea group</taxon>
        <taxon>Halobacteria</taxon>
        <taxon>Halobacteriales</taxon>
        <taxon>Haladaptataceae</taxon>
        <taxon>Haladaptatus</taxon>
    </lineage>
</organism>
<dbReference type="CDD" id="cd07725">
    <property type="entry name" value="TTHA1429-like_MBL-fold"/>
    <property type="match status" value="1"/>
</dbReference>
<dbReference type="SMART" id="SM00849">
    <property type="entry name" value="Lactamase_B"/>
    <property type="match status" value="1"/>
</dbReference>
<accession>A0AAV3UIF1</accession>
<gene>
    <name evidence="2" type="ORF">GCM10025751_27250</name>
</gene>
<dbReference type="Gene3D" id="3.60.15.10">
    <property type="entry name" value="Ribonuclease Z/Hydroxyacylglutathione hydrolase-like"/>
    <property type="match status" value="1"/>
</dbReference>
<evidence type="ECO:0000313" key="3">
    <source>
        <dbReference type="Proteomes" id="UP001501729"/>
    </source>
</evidence>
<evidence type="ECO:0000313" key="2">
    <source>
        <dbReference type="EMBL" id="GAA5051756.1"/>
    </source>
</evidence>
<sequence length="330" mass="36621">MNIDAIQLSNTEFEGKNNAYLLRGSETTLIDTGVSMPRTEEALRKGLADHGLKVADLDHILLTHLHEDHIGLAGSFQQESGAVVHAHPTDAPLISRESEAVDQFREQQRAFFNCWGMPTTAQRELLDFMKHHDELRGEPPTPITHTDGDIITLGDQQLTVVHMPGHTAGHIGFAFETDNGTALFAGDSLLPHYTPNVGGADVRVSDPLESYLTTLYRIRDTGFIRAYPGHRYVINDPTARAQEIINHHYERSQRIIDILSKNSAMDAWAVSAELFGDLVGIHILHGPGEAYAHLNHLTNNNLLTEREGMYATKSNAADRLDDLFDHTAEL</sequence>
<dbReference type="PANTHER" id="PTHR23131:SF4">
    <property type="entry name" value="METALLO-BETA-LACTAMASE SUPERFAMILY POTEIN"/>
    <property type="match status" value="1"/>
</dbReference>
<name>A0AAV3UIF1_9EURY</name>